<name>G3A2B0_9RALS</name>
<proteinExistence type="predicted"/>
<keyword evidence="1" id="KW-1133">Transmembrane helix</keyword>
<keyword evidence="1" id="KW-0472">Membrane</keyword>
<evidence type="ECO:0000256" key="1">
    <source>
        <dbReference type="SAM" id="Phobius"/>
    </source>
</evidence>
<feature type="transmembrane region" description="Helical" evidence="1">
    <location>
        <begin position="134"/>
        <end position="153"/>
    </location>
</feature>
<protein>
    <recommendedName>
        <fullName evidence="3">Transmembrane protein</fullName>
    </recommendedName>
</protein>
<feature type="transmembrane region" description="Helical" evidence="1">
    <location>
        <begin position="73"/>
        <end position="97"/>
    </location>
</feature>
<evidence type="ECO:0000313" key="2">
    <source>
        <dbReference type="EMBL" id="CCA85542.1"/>
    </source>
</evidence>
<reference evidence="2" key="1">
    <citation type="journal article" date="2011" name="PLoS ONE">
        <title>Ralstonia syzygii, the Blood Disease Bacterium and some Asian R. solanacearum strains form a single genomic species despite divergent lifestyles.</title>
        <authorList>
            <person name="Remenant B."/>
            <person name="de Cambiaire J.C."/>
            <person name="Cellier G."/>
            <person name="Jacobs J.M."/>
            <person name="Mangenot S."/>
            <person name="Barbe V."/>
            <person name="Lajus A."/>
            <person name="Vallenet D."/>
            <person name="Medigue C."/>
            <person name="Fegan M."/>
            <person name="Allen C."/>
            <person name="Prior P."/>
        </authorList>
    </citation>
    <scope>NUCLEOTIDE SEQUENCE</scope>
    <source>
        <strain evidence="2">R24</strain>
    </source>
</reference>
<organism evidence="2">
    <name type="scientific">Ralstonia syzygii R24</name>
    <dbReference type="NCBI Taxonomy" id="907261"/>
    <lineage>
        <taxon>Bacteria</taxon>
        <taxon>Pseudomonadati</taxon>
        <taxon>Pseudomonadota</taxon>
        <taxon>Betaproteobacteria</taxon>
        <taxon>Burkholderiales</taxon>
        <taxon>Burkholderiaceae</taxon>
        <taxon>Ralstonia</taxon>
        <taxon>Ralstonia solanacearum species complex</taxon>
    </lineage>
</organism>
<dbReference type="RefSeq" id="WP_197333320.1">
    <property type="nucleotide sequence ID" value="NZ_CP115944.1"/>
</dbReference>
<dbReference type="AlphaFoldDB" id="G3A2B0"/>
<evidence type="ECO:0008006" key="3">
    <source>
        <dbReference type="Google" id="ProtNLM"/>
    </source>
</evidence>
<sequence>MSDLDQLTRDIGTQTDRSTARELANDVRKLLKHESTIVSQRIGWLSAFEGLLFAAFGSLATKDASSLSNLEPLKVICYAGISVAIISLLGLFASAIATNRLLKWWEINRSAAYDGPGVIGWALPAQPWASYLTAWNLLPVIIGTAWIVLLVSLPSQH</sequence>
<reference evidence="2" key="2">
    <citation type="submission" date="2011-04" db="EMBL/GenBank/DDBJ databases">
        <authorList>
            <person name="Genoscope - CEA"/>
        </authorList>
    </citation>
    <scope>NUCLEOTIDE SEQUENCE</scope>
    <source>
        <strain evidence="2">R24</strain>
    </source>
</reference>
<keyword evidence="1" id="KW-0812">Transmembrane</keyword>
<accession>G3A2B0</accession>
<dbReference type="EMBL" id="FR854087">
    <property type="protein sequence ID" value="CCA85542.1"/>
    <property type="molecule type" value="Genomic_DNA"/>
</dbReference>
<gene>
    <name evidence="2" type="ORF">RALSY_20145</name>
</gene>